<evidence type="ECO:0008006" key="3">
    <source>
        <dbReference type="Google" id="ProtNLM"/>
    </source>
</evidence>
<accession>A0ABQ7H9I6</accession>
<gene>
    <name evidence="1" type="ORF">DUNSADRAFT_14433</name>
</gene>
<keyword evidence="2" id="KW-1185">Reference proteome</keyword>
<reference evidence="1" key="1">
    <citation type="submission" date="2017-08" db="EMBL/GenBank/DDBJ databases">
        <authorList>
            <person name="Polle J.E."/>
            <person name="Barry K."/>
            <person name="Cushman J."/>
            <person name="Schmutz J."/>
            <person name="Tran D."/>
            <person name="Hathwaick L.T."/>
            <person name="Yim W.C."/>
            <person name="Jenkins J."/>
            <person name="Mckie-Krisberg Z.M."/>
            <person name="Prochnik S."/>
            <person name="Lindquist E."/>
            <person name="Dockter R.B."/>
            <person name="Adam C."/>
            <person name="Molina H."/>
            <person name="Bunkerborg J."/>
            <person name="Jin E."/>
            <person name="Buchheim M."/>
            <person name="Magnuson J."/>
        </authorList>
    </citation>
    <scope>NUCLEOTIDE SEQUENCE</scope>
    <source>
        <strain evidence="1">CCAP 19/18</strain>
    </source>
</reference>
<comment type="caution">
    <text evidence="1">The sequence shown here is derived from an EMBL/GenBank/DDBJ whole genome shotgun (WGS) entry which is preliminary data.</text>
</comment>
<name>A0ABQ7H9I6_DUNSA</name>
<feature type="non-terminal residue" evidence="1">
    <location>
        <position position="1"/>
    </location>
</feature>
<sequence length="132" mass="14862">MCVCVCMCALIQLIPRCTPPTKRTIVCALQSLSPQQHKYSLWVGMRRSAKHLVLVSIDRMLFLFLFVPKSACEHPTHCATTVRTQSLPPQQQRLTIGRYPCHHNNSAHISMLTAETARMLTARSAYVCPPNT</sequence>
<dbReference type="Proteomes" id="UP000815325">
    <property type="component" value="Unassembled WGS sequence"/>
</dbReference>
<evidence type="ECO:0000313" key="2">
    <source>
        <dbReference type="Proteomes" id="UP000815325"/>
    </source>
</evidence>
<proteinExistence type="predicted"/>
<evidence type="ECO:0000313" key="1">
    <source>
        <dbReference type="EMBL" id="KAF5843517.1"/>
    </source>
</evidence>
<protein>
    <recommendedName>
        <fullName evidence="3">Secreted protein</fullName>
    </recommendedName>
</protein>
<organism evidence="1 2">
    <name type="scientific">Dunaliella salina</name>
    <name type="common">Green alga</name>
    <name type="synonym">Protococcus salinus</name>
    <dbReference type="NCBI Taxonomy" id="3046"/>
    <lineage>
        <taxon>Eukaryota</taxon>
        <taxon>Viridiplantae</taxon>
        <taxon>Chlorophyta</taxon>
        <taxon>core chlorophytes</taxon>
        <taxon>Chlorophyceae</taxon>
        <taxon>CS clade</taxon>
        <taxon>Chlamydomonadales</taxon>
        <taxon>Dunaliellaceae</taxon>
        <taxon>Dunaliella</taxon>
    </lineage>
</organism>
<dbReference type="EMBL" id="MU069441">
    <property type="protein sequence ID" value="KAF5843517.1"/>
    <property type="molecule type" value="Genomic_DNA"/>
</dbReference>